<dbReference type="STRING" id="1121419.SAMN05443529_112116"/>
<keyword evidence="2" id="KW-0808">Transferase</keyword>
<dbReference type="SUPFAM" id="SSF109604">
    <property type="entry name" value="HD-domain/PDEase-like"/>
    <property type="match status" value="1"/>
</dbReference>
<dbReference type="InterPro" id="IPR003607">
    <property type="entry name" value="HD/PDEase_dom"/>
</dbReference>
<evidence type="ECO:0000259" key="1">
    <source>
        <dbReference type="SMART" id="SM00471"/>
    </source>
</evidence>
<dbReference type="AlphaFoldDB" id="A0A1G8BTL0"/>
<gene>
    <name evidence="2" type="ORF">SAMN05443529_112116</name>
</gene>
<dbReference type="NCBIfam" id="NF045665">
    <property type="entry name" value="NTPtran_DVU1551"/>
    <property type="match status" value="1"/>
</dbReference>
<proteinExistence type="predicted"/>
<organism evidence="2 3">
    <name type="scientific">Desulfosporosinus hippei DSM 8344</name>
    <dbReference type="NCBI Taxonomy" id="1121419"/>
    <lineage>
        <taxon>Bacteria</taxon>
        <taxon>Bacillati</taxon>
        <taxon>Bacillota</taxon>
        <taxon>Clostridia</taxon>
        <taxon>Eubacteriales</taxon>
        <taxon>Desulfitobacteriaceae</taxon>
        <taxon>Desulfosporosinus</taxon>
    </lineage>
</organism>
<dbReference type="PANTHER" id="PTHR43777">
    <property type="entry name" value="MOLYBDENUM COFACTOR CYTIDYLYLTRANSFERASE"/>
    <property type="match status" value="1"/>
</dbReference>
<dbReference type="CDD" id="cd04182">
    <property type="entry name" value="GT_2_like_f"/>
    <property type="match status" value="1"/>
</dbReference>
<evidence type="ECO:0000313" key="2">
    <source>
        <dbReference type="EMBL" id="SDH36428.1"/>
    </source>
</evidence>
<dbReference type="RefSeq" id="WP_092333512.1">
    <property type="nucleotide sequence ID" value="NZ_FNCP01000012.1"/>
</dbReference>
<keyword evidence="3" id="KW-1185">Reference proteome</keyword>
<dbReference type="CDD" id="cd00077">
    <property type="entry name" value="HDc"/>
    <property type="match status" value="1"/>
</dbReference>
<dbReference type="InterPro" id="IPR054703">
    <property type="entry name" value="Mop-rel"/>
</dbReference>
<feature type="domain" description="HD/PDEase" evidence="1">
    <location>
        <begin position="214"/>
        <end position="321"/>
    </location>
</feature>
<dbReference type="Gene3D" id="3.90.550.10">
    <property type="entry name" value="Spore Coat Polysaccharide Biosynthesis Protein SpsA, Chain A"/>
    <property type="match status" value="1"/>
</dbReference>
<dbReference type="InterPro" id="IPR006674">
    <property type="entry name" value="HD_domain"/>
</dbReference>
<dbReference type="InterPro" id="IPR025877">
    <property type="entry name" value="MobA-like_NTP_Trfase"/>
</dbReference>
<dbReference type="Proteomes" id="UP000198656">
    <property type="component" value="Unassembled WGS sequence"/>
</dbReference>
<dbReference type="SMART" id="SM00471">
    <property type="entry name" value="HDc"/>
    <property type="match status" value="1"/>
</dbReference>
<dbReference type="Pfam" id="PF12804">
    <property type="entry name" value="NTP_transf_3"/>
    <property type="match status" value="1"/>
</dbReference>
<dbReference type="SUPFAM" id="SSF53448">
    <property type="entry name" value="Nucleotide-diphospho-sugar transferases"/>
    <property type="match status" value="1"/>
</dbReference>
<dbReference type="Pfam" id="PF01966">
    <property type="entry name" value="HD"/>
    <property type="match status" value="1"/>
</dbReference>
<reference evidence="3" key="1">
    <citation type="submission" date="2016-10" db="EMBL/GenBank/DDBJ databases">
        <authorList>
            <person name="Varghese N."/>
            <person name="Submissions S."/>
        </authorList>
    </citation>
    <scope>NUCLEOTIDE SEQUENCE [LARGE SCALE GENOMIC DNA]</scope>
    <source>
        <strain evidence="3">DSM 8344</strain>
    </source>
</reference>
<dbReference type="Gene3D" id="1.10.3210.10">
    <property type="entry name" value="Hypothetical protein af1432"/>
    <property type="match status" value="1"/>
</dbReference>
<name>A0A1G8BTL0_9FIRM</name>
<dbReference type="GO" id="GO:0016779">
    <property type="term" value="F:nucleotidyltransferase activity"/>
    <property type="evidence" value="ECO:0007669"/>
    <property type="project" value="UniProtKB-KW"/>
</dbReference>
<dbReference type="PANTHER" id="PTHR43777:SF1">
    <property type="entry name" value="MOLYBDENUM COFACTOR CYTIDYLYLTRANSFERASE"/>
    <property type="match status" value="1"/>
</dbReference>
<dbReference type="EMBL" id="FNCP01000012">
    <property type="protein sequence ID" value="SDH36428.1"/>
    <property type="molecule type" value="Genomic_DNA"/>
</dbReference>
<dbReference type="InterPro" id="IPR029044">
    <property type="entry name" value="Nucleotide-diphossugar_trans"/>
</dbReference>
<accession>A0A1G8BTL0</accession>
<dbReference type="OrthoDB" id="285216at2"/>
<protein>
    <submittedName>
        <fullName evidence="2">CTP:molybdopterin cytidylyltransferase MocA</fullName>
    </submittedName>
</protein>
<evidence type="ECO:0000313" key="3">
    <source>
        <dbReference type="Proteomes" id="UP000198656"/>
    </source>
</evidence>
<sequence>MLTAIIVAAGYSFRMKHFKPLLSLGEGTVLEKAVESFLKGGIRDIRVVVGHRANEMYPILEKLEVQTIVNPNFSEGMFSSVTAGVKSLSPEVQGFFLLPVDNPIIRPDSIKKLQSTFLTTRFGIIYPTYQGTRGHPPLISCRYGKEVMSWDKPGGMKAFLEQYEQDALEVEVEDPGILLDMDTPEDYLEMLNYCGHSQIPSEKECYAILKSSNTSPQVVNHCQQVAQVSSVLGSYLVRCGCPLNLELIKAAALLHDLAKGEADHACVGAKMLCKYPQVAQIVAEHMDIYLGSTDQSLTETEIVYLADKLVQEDQIISLQARFSGLLEKYKNNVEVSSKIILRLSNAEKIQGKIEEIVKMPLPDIWKVELGGKG</sequence>
<keyword evidence="2" id="KW-0548">Nucleotidyltransferase</keyword>